<dbReference type="PANTHER" id="PTHR43767">
    <property type="entry name" value="LONG-CHAIN-FATTY-ACID--COA LIGASE"/>
    <property type="match status" value="1"/>
</dbReference>
<dbReference type="InterPro" id="IPR050237">
    <property type="entry name" value="ATP-dep_AMP-bd_enzyme"/>
</dbReference>
<sequence>MTALLDAILDHAYHKADQVAIDGGSSATLTWAELAERVLNAKDDFATRFGAQGQPAALEFDHGIAAAIADMALLEAGIASIPIPVFFTKLQREHALLASGACVVISDLEPNRPDEGGAFHIASLNNDPRPVLPGTTKISFTSGSTGTPKGICLSAAHLLQVAQSVVDYVGDAHAGRHLALLPPGILLENVAGFYAVMLAGGTYVALPQGETGFADPFNPDIVKLLRVIGEQRISSLILVPEYLGGLVTAMEMSGVRFPALSLVAVGGARLSPDLISRAEDVGLPIRQGYGLTECASVITLEGPHEAVRGSVGRSLGQNKLSLAEDGEILIHGPVCLGSIGAPADAGPYHSGDIGRIDADGLIWIEGRKSNLIITSHGRNISPEWVEGALLAHPEIAQAMVYGDGEAALDALIVPARVNADVHAAIKTANADLPAYARIADFRVVPPFTPANGMLTGNGRIKRDIITKTHLKGDTILAFFDRLVAETADAQALLASVPQLQAGLAGRIDRETYIAYLTQAYHHVRHTVPLLTAARAKLADKPDYADALVEYIEEETGHENWILSDIAAAGGDALLAANSAPAAATAAMVNHAYRVIENGNPAGFFGMVYVLEGTSIAMATSGAAAVQKALCLPDAAFSYLTSHGALDQEHMKFFAELMNSIDDETDQQAIINMARDMFRLFADMFAAIPMEHLDEAA</sequence>
<dbReference type="Pfam" id="PF23562">
    <property type="entry name" value="AMP-binding_C_3"/>
    <property type="match status" value="1"/>
</dbReference>
<evidence type="ECO:0000256" key="1">
    <source>
        <dbReference type="ARBA" id="ARBA00022598"/>
    </source>
</evidence>
<dbReference type="Gene3D" id="3.40.50.12780">
    <property type="entry name" value="N-terminal domain of ligase-like"/>
    <property type="match status" value="1"/>
</dbReference>
<protein>
    <submittedName>
        <fullName evidence="3">AMP-dependent synthetase</fullName>
    </submittedName>
</protein>
<dbReference type="SMART" id="SM01236">
    <property type="entry name" value="Haem_oxygenase_2"/>
    <property type="match status" value="1"/>
</dbReference>
<name>A0A6I4M081_9SPHN</name>
<dbReference type="RefSeq" id="WP_160353611.1">
    <property type="nucleotide sequence ID" value="NZ_SDWJ01000002.1"/>
</dbReference>
<dbReference type="AlphaFoldDB" id="A0A6I4M081"/>
<dbReference type="SUPFAM" id="SSF56801">
    <property type="entry name" value="Acetyl-CoA synthetase-like"/>
    <property type="match status" value="1"/>
</dbReference>
<reference evidence="3 4" key="1">
    <citation type="submission" date="2019-01" db="EMBL/GenBank/DDBJ databases">
        <title>Sphingorhabdus lacus sp.nov., isolated from an oligotrophic freshwater lake.</title>
        <authorList>
            <person name="Park M."/>
        </authorList>
    </citation>
    <scope>NUCLEOTIDE SEQUENCE [LARGE SCALE GENOMIC DNA]</scope>
    <source>
        <strain evidence="3 4">IMCC26285</strain>
    </source>
</reference>
<dbReference type="OrthoDB" id="9803968at2"/>
<dbReference type="PANTHER" id="PTHR43767:SF8">
    <property type="entry name" value="LONG-CHAIN-FATTY-ACID--COA LIGASE"/>
    <property type="match status" value="1"/>
</dbReference>
<gene>
    <name evidence="3" type="ORF">EUU23_07780</name>
</gene>
<dbReference type="Gene3D" id="3.30.300.30">
    <property type="match status" value="1"/>
</dbReference>
<keyword evidence="4" id="KW-1185">Reference proteome</keyword>
<dbReference type="PROSITE" id="PS00455">
    <property type="entry name" value="AMP_BINDING"/>
    <property type="match status" value="1"/>
</dbReference>
<dbReference type="Pfam" id="PF14518">
    <property type="entry name" value="Haem_oxygenas_2"/>
    <property type="match status" value="1"/>
</dbReference>
<dbReference type="InterPro" id="IPR045851">
    <property type="entry name" value="AMP-bd_C_sf"/>
</dbReference>
<dbReference type="EMBL" id="SDWJ01000002">
    <property type="protein sequence ID" value="MVZ97604.1"/>
    <property type="molecule type" value="Genomic_DNA"/>
</dbReference>
<dbReference type="GO" id="GO:0016874">
    <property type="term" value="F:ligase activity"/>
    <property type="evidence" value="ECO:0007669"/>
    <property type="project" value="UniProtKB-KW"/>
</dbReference>
<keyword evidence="1" id="KW-0436">Ligase</keyword>
<dbReference type="InterPro" id="IPR020845">
    <property type="entry name" value="AMP-binding_CS"/>
</dbReference>
<dbReference type="Gene3D" id="1.20.910.10">
    <property type="entry name" value="Heme oxygenase-like"/>
    <property type="match status" value="1"/>
</dbReference>
<feature type="domain" description="AMP-dependent synthetase/ligase" evidence="2">
    <location>
        <begin position="11"/>
        <end position="333"/>
    </location>
</feature>
<proteinExistence type="predicted"/>
<dbReference type="InterPro" id="IPR042099">
    <property type="entry name" value="ANL_N_sf"/>
</dbReference>
<comment type="caution">
    <text evidence="3">The sequence shown here is derived from an EMBL/GenBank/DDBJ whole genome shotgun (WGS) entry which is preliminary data.</text>
</comment>
<organism evidence="3 4">
    <name type="scientific">Sphingorhabdus profundilacus</name>
    <dbReference type="NCBI Taxonomy" id="2509718"/>
    <lineage>
        <taxon>Bacteria</taxon>
        <taxon>Pseudomonadati</taxon>
        <taxon>Pseudomonadota</taxon>
        <taxon>Alphaproteobacteria</taxon>
        <taxon>Sphingomonadales</taxon>
        <taxon>Sphingomonadaceae</taxon>
        <taxon>Sphingorhabdus</taxon>
    </lineage>
</organism>
<evidence type="ECO:0000313" key="4">
    <source>
        <dbReference type="Proteomes" id="UP000471147"/>
    </source>
</evidence>
<dbReference type="InterPro" id="IPR016084">
    <property type="entry name" value="Haem_Oase-like_multi-hlx"/>
</dbReference>
<evidence type="ECO:0000259" key="2">
    <source>
        <dbReference type="Pfam" id="PF00501"/>
    </source>
</evidence>
<dbReference type="InterPro" id="IPR000873">
    <property type="entry name" value="AMP-dep_synth/lig_dom"/>
</dbReference>
<accession>A0A6I4M081</accession>
<dbReference type="Pfam" id="PF00501">
    <property type="entry name" value="AMP-binding"/>
    <property type="match status" value="1"/>
</dbReference>
<evidence type="ECO:0000313" key="3">
    <source>
        <dbReference type="EMBL" id="MVZ97604.1"/>
    </source>
</evidence>
<dbReference type="SUPFAM" id="SSF48613">
    <property type="entry name" value="Heme oxygenase-like"/>
    <property type="match status" value="1"/>
</dbReference>
<dbReference type="Proteomes" id="UP000471147">
    <property type="component" value="Unassembled WGS sequence"/>
</dbReference>